<evidence type="ECO:0000313" key="3">
    <source>
        <dbReference type="Proteomes" id="UP000824165"/>
    </source>
</evidence>
<reference evidence="2" key="1">
    <citation type="submission" date="2020-10" db="EMBL/GenBank/DDBJ databases">
        <authorList>
            <person name="Gilroy R."/>
        </authorList>
    </citation>
    <scope>NUCLEOTIDE SEQUENCE</scope>
    <source>
        <strain evidence="2">CHK181-108</strain>
    </source>
</reference>
<feature type="transmembrane region" description="Helical" evidence="1">
    <location>
        <begin position="185"/>
        <end position="202"/>
    </location>
</feature>
<dbReference type="EMBL" id="DVLU01000006">
    <property type="protein sequence ID" value="HIT84456.1"/>
    <property type="molecule type" value="Genomic_DNA"/>
</dbReference>
<gene>
    <name evidence="2" type="ORF">IAA60_00980</name>
</gene>
<feature type="transmembrane region" description="Helical" evidence="1">
    <location>
        <begin position="302"/>
        <end position="321"/>
    </location>
</feature>
<keyword evidence="1" id="KW-0812">Transmembrane</keyword>
<keyword evidence="1" id="KW-0472">Membrane</keyword>
<feature type="transmembrane region" description="Helical" evidence="1">
    <location>
        <begin position="232"/>
        <end position="254"/>
    </location>
</feature>
<protein>
    <submittedName>
        <fullName evidence="2">Uncharacterized protein</fullName>
    </submittedName>
</protein>
<accession>A0A9D1H219</accession>
<dbReference type="AlphaFoldDB" id="A0A9D1H219"/>
<dbReference type="Proteomes" id="UP000824165">
    <property type="component" value="Unassembled WGS sequence"/>
</dbReference>
<evidence type="ECO:0000256" key="1">
    <source>
        <dbReference type="SAM" id="Phobius"/>
    </source>
</evidence>
<keyword evidence="1" id="KW-1133">Transmembrane helix</keyword>
<feature type="transmembrane region" description="Helical" evidence="1">
    <location>
        <begin position="137"/>
        <end position="157"/>
    </location>
</feature>
<feature type="transmembrane region" description="Helical" evidence="1">
    <location>
        <begin position="274"/>
        <end position="295"/>
    </location>
</feature>
<sequence>MKYRAIFDDEDDLELTPEKSMSTAAKTITALGVSALVLCLLAALYVSLCREIFYWSSADYWSMARRIAAGELDGRLWSTVYDSVLNSEFNYIPSLISSVFIRLFGETRLVFILSLVICYLFPSYILVYFTAKKIGKAPLVTTLISIFTMPVTIYLTFSGFTEIGGFLICTACFFLYFTKDGREPGLVRMIIIGLLLAALMLWNNWYLFFSVSFITAMIAESIIFRRKWYMRLVPLAVMIAAVSVFFEGFMFQRLLASYGGGEISFRVFDNLKLVTRYLGLIFLAGLAASSVFIGIKYKERRQVFVWLQLAVCYAAFTATRTHGQGHLLMYVPGLTVLLILTVKYIHREQTLIALCVLALIHSVNIFIPREQPKSVSEIRTLAPFPNFSMLPVTRDSAYDILSLKTTLDSVVPEGQYLGVLSYSDILNSEMLKNAEPSLGVEQQRVGYIANTIPYFDVDSGNIEPLCNANYMLVAYPAQLVRDDQNVLSAAVDSFEYWTDIASAYEEMYEYETVIDDVTVKLYRRVRNVTEFEKAAFVNKLRAMINR</sequence>
<comment type="caution">
    <text evidence="2">The sequence shown here is derived from an EMBL/GenBank/DDBJ whole genome shotgun (WGS) entry which is preliminary data.</text>
</comment>
<evidence type="ECO:0000313" key="2">
    <source>
        <dbReference type="EMBL" id="HIT84456.1"/>
    </source>
</evidence>
<feature type="transmembrane region" description="Helical" evidence="1">
    <location>
        <begin position="208"/>
        <end position="225"/>
    </location>
</feature>
<feature type="transmembrane region" description="Helical" evidence="1">
    <location>
        <begin position="109"/>
        <end position="130"/>
    </location>
</feature>
<feature type="transmembrane region" description="Helical" evidence="1">
    <location>
        <begin position="327"/>
        <end position="345"/>
    </location>
</feature>
<name>A0A9D1H219_9FIRM</name>
<feature type="transmembrane region" description="Helical" evidence="1">
    <location>
        <begin position="28"/>
        <end position="48"/>
    </location>
</feature>
<proteinExistence type="predicted"/>
<organism evidence="2 3">
    <name type="scientific">Candidatus Ornithomonoglobus intestinigallinarum</name>
    <dbReference type="NCBI Taxonomy" id="2840894"/>
    <lineage>
        <taxon>Bacteria</taxon>
        <taxon>Bacillati</taxon>
        <taxon>Bacillota</taxon>
        <taxon>Clostridia</taxon>
        <taxon>Candidatus Ornithomonoglobus</taxon>
    </lineage>
</organism>
<reference evidence="2" key="2">
    <citation type="journal article" date="2021" name="PeerJ">
        <title>Extensive microbial diversity within the chicken gut microbiome revealed by metagenomics and culture.</title>
        <authorList>
            <person name="Gilroy R."/>
            <person name="Ravi A."/>
            <person name="Getino M."/>
            <person name="Pursley I."/>
            <person name="Horton D.L."/>
            <person name="Alikhan N.F."/>
            <person name="Baker D."/>
            <person name="Gharbi K."/>
            <person name="Hall N."/>
            <person name="Watson M."/>
            <person name="Adriaenssens E.M."/>
            <person name="Foster-Nyarko E."/>
            <person name="Jarju S."/>
            <person name="Secka A."/>
            <person name="Antonio M."/>
            <person name="Oren A."/>
            <person name="Chaudhuri R.R."/>
            <person name="La Ragione R."/>
            <person name="Hildebrand F."/>
            <person name="Pallen M.J."/>
        </authorList>
    </citation>
    <scope>NUCLEOTIDE SEQUENCE</scope>
    <source>
        <strain evidence="2">CHK181-108</strain>
    </source>
</reference>